<gene>
    <name evidence="2" type="ORF">MetMK1DRAFT_00006100</name>
    <name evidence="1" type="ORF">MetMK1DRAFT_00024330</name>
</gene>
<reference evidence="1 3" key="1">
    <citation type="submission" date="2012-01" db="EMBL/GenBank/DDBJ databases">
        <title>Improved High-Quality Draft sequence of Metallosphaera yellowstonensis MK1.</title>
        <authorList>
            <consortium name="US DOE Joint Genome Institute"/>
            <person name="Lucas S."/>
            <person name="Han J."/>
            <person name="Cheng J.-F."/>
            <person name="Goodwin L."/>
            <person name="Pitluck S."/>
            <person name="Peters L."/>
            <person name="Teshima H."/>
            <person name="Detter J.C."/>
            <person name="Han C."/>
            <person name="Tapia R."/>
            <person name="Land M."/>
            <person name="Hauser L."/>
            <person name="Kyrpides N."/>
            <person name="Kozubal M."/>
            <person name="Macur R.E."/>
            <person name="Jay Z."/>
            <person name="Inskeep W."/>
            <person name="Woyke T."/>
        </authorList>
    </citation>
    <scope>NUCLEOTIDE SEQUENCE [LARGE SCALE GENOMIC DNA]</scope>
    <source>
        <strain evidence="1 3">MK1</strain>
    </source>
</reference>
<organism evidence="1 3">
    <name type="scientific">Metallosphaera yellowstonensis MK1</name>
    <dbReference type="NCBI Taxonomy" id="671065"/>
    <lineage>
        <taxon>Archaea</taxon>
        <taxon>Thermoproteota</taxon>
        <taxon>Thermoprotei</taxon>
        <taxon>Sulfolobales</taxon>
        <taxon>Sulfolobaceae</taxon>
        <taxon>Metallosphaera</taxon>
    </lineage>
</organism>
<name>H2C784_9CREN</name>
<evidence type="ECO:0000313" key="2">
    <source>
        <dbReference type="EMBL" id="EHP70108.1"/>
    </source>
</evidence>
<evidence type="ECO:0000313" key="3">
    <source>
        <dbReference type="Proteomes" id="UP000003980"/>
    </source>
</evidence>
<dbReference type="RefSeq" id="WP_009070531.1">
    <property type="nucleotide sequence ID" value="NZ_JH597761.1"/>
</dbReference>
<accession>H2C784</accession>
<dbReference type="HOGENOM" id="CLU_3163198_0_0_2"/>
<proteinExistence type="predicted"/>
<dbReference type="EMBL" id="JH597761">
    <property type="protein sequence ID" value="EHP70108.1"/>
    <property type="molecule type" value="Genomic_DNA"/>
</dbReference>
<evidence type="ECO:0000313" key="1">
    <source>
        <dbReference type="EMBL" id="EHP68010.1"/>
    </source>
</evidence>
<sequence>MREELVRESSRSFRGVKDVLKGLIEDTLQEVMRVEGTNSSGRGGRGE</sequence>
<protein>
    <submittedName>
        <fullName evidence="1">Uncharacterized protein</fullName>
    </submittedName>
</protein>
<dbReference type="Proteomes" id="UP000003980">
    <property type="component" value="Unassembled WGS sequence"/>
</dbReference>
<dbReference type="EMBL" id="JH597770">
    <property type="protein sequence ID" value="EHP68010.1"/>
    <property type="molecule type" value="Genomic_DNA"/>
</dbReference>
<dbReference type="AlphaFoldDB" id="H2C784"/>
<keyword evidence="3" id="KW-1185">Reference proteome</keyword>